<dbReference type="Gene3D" id="1.10.510.10">
    <property type="entry name" value="Transferase(Phosphotransferase) domain 1"/>
    <property type="match status" value="1"/>
</dbReference>
<dbReference type="CDD" id="cd14014">
    <property type="entry name" value="STKc_PknB_like"/>
    <property type="match status" value="1"/>
</dbReference>
<evidence type="ECO:0000313" key="8">
    <source>
        <dbReference type="Proteomes" id="UP000068067"/>
    </source>
</evidence>
<keyword evidence="4" id="KW-0418">Kinase</keyword>
<keyword evidence="2" id="KW-0808">Transferase</keyword>
<dbReference type="EMBL" id="CP009220">
    <property type="protein sequence ID" value="ALC05931.1"/>
    <property type="molecule type" value="Genomic_DNA"/>
</dbReference>
<evidence type="ECO:0000259" key="6">
    <source>
        <dbReference type="PROSITE" id="PS50011"/>
    </source>
</evidence>
<evidence type="ECO:0000256" key="1">
    <source>
        <dbReference type="ARBA" id="ARBA00012513"/>
    </source>
</evidence>
<evidence type="ECO:0000256" key="4">
    <source>
        <dbReference type="ARBA" id="ARBA00022777"/>
    </source>
</evidence>
<proteinExistence type="predicted"/>
<keyword evidence="5" id="KW-0067">ATP-binding</keyword>
<gene>
    <name evidence="7" type="ORF">CDES_07610</name>
</gene>
<dbReference type="InterPro" id="IPR050660">
    <property type="entry name" value="NEK_Ser/Thr_kinase"/>
</dbReference>
<dbReference type="Proteomes" id="UP000068067">
    <property type="component" value="Chromosome"/>
</dbReference>
<dbReference type="PANTHER" id="PTHR43671">
    <property type="entry name" value="SERINE/THREONINE-PROTEIN KINASE NEK"/>
    <property type="match status" value="1"/>
</dbReference>
<dbReference type="SUPFAM" id="SSF56112">
    <property type="entry name" value="Protein kinase-like (PK-like)"/>
    <property type="match status" value="1"/>
</dbReference>
<accession>A0A0M5IUB3</accession>
<sequence length="375" mass="41845">MLPETNRWGMRATSIRSSTDLRASMNNEYYGRPPHSTHYLLNMSFKGTNTQRKYDIDCILSNNIECSKYSILQRYLNTDCYGRFTPINTILERMMAAQLELITQAISALGMTEEMPLIDGGQKSVWKGLLSGTPAVAKIILLSGNPGNDQITVTRAQREVELLTDIDSPQVVRTLTDAIQIGEPPEAVAWAEEWLDGSDLTQHLDRQFTSDEVWKLLADLAKGLKEIHSLEVVHRDLSPNNIRWKSDGSFVLMDPGLARHLAKTALTGVFQPGTPGWRSPEHVAGGEPVPSSDIFCLGILAYYCLTTQLPFAINKDPAEQEFELLNCQVSSVQDLRFDLDPDLVSVVDRCLQRQPARRFIDGAELLGELQILGKA</sequence>
<dbReference type="PANTHER" id="PTHR43671:SF13">
    <property type="entry name" value="SERINE_THREONINE-PROTEIN KINASE NEK2"/>
    <property type="match status" value="1"/>
</dbReference>
<evidence type="ECO:0000256" key="3">
    <source>
        <dbReference type="ARBA" id="ARBA00022741"/>
    </source>
</evidence>
<dbReference type="GO" id="GO:0004674">
    <property type="term" value="F:protein serine/threonine kinase activity"/>
    <property type="evidence" value="ECO:0007669"/>
    <property type="project" value="UniProtKB-EC"/>
</dbReference>
<protein>
    <recommendedName>
        <fullName evidence="1">non-specific serine/threonine protein kinase</fullName>
        <ecNumber evidence="1">2.7.11.1</ecNumber>
    </recommendedName>
</protein>
<name>A0A0M5IUB3_9CORY</name>
<reference evidence="7 8" key="1">
    <citation type="submission" date="2014-08" db="EMBL/GenBank/DDBJ databases">
        <title>Complete genome sequence of Corynebacterium deserti GIMN1.010 (=DSM 45689), isolated from desert sand in western China.</title>
        <authorList>
            <person name="Ruckert C."/>
            <person name="Albersmeier A."/>
            <person name="Kalinowski J."/>
        </authorList>
    </citation>
    <scope>NUCLEOTIDE SEQUENCE [LARGE SCALE GENOMIC DNA]</scope>
    <source>
        <strain evidence="7 8">GIMN1.010</strain>
    </source>
</reference>
<dbReference type="InterPro" id="IPR000719">
    <property type="entry name" value="Prot_kinase_dom"/>
</dbReference>
<keyword evidence="8" id="KW-1185">Reference proteome</keyword>
<feature type="domain" description="Protein kinase" evidence="6">
    <location>
        <begin position="111"/>
        <end position="372"/>
    </location>
</feature>
<dbReference type="EC" id="2.7.11.1" evidence="1"/>
<keyword evidence="3" id="KW-0547">Nucleotide-binding</keyword>
<dbReference type="PROSITE" id="PS50011">
    <property type="entry name" value="PROTEIN_KINASE_DOM"/>
    <property type="match status" value="1"/>
</dbReference>
<dbReference type="OrthoDB" id="4570074at2"/>
<dbReference type="InterPro" id="IPR011009">
    <property type="entry name" value="Kinase-like_dom_sf"/>
</dbReference>
<dbReference type="Pfam" id="PF00069">
    <property type="entry name" value="Pkinase"/>
    <property type="match status" value="1"/>
</dbReference>
<dbReference type="KEGG" id="cdx:CDES_07610"/>
<evidence type="ECO:0000256" key="2">
    <source>
        <dbReference type="ARBA" id="ARBA00022679"/>
    </source>
</evidence>
<dbReference type="SMART" id="SM00220">
    <property type="entry name" value="S_TKc"/>
    <property type="match status" value="1"/>
</dbReference>
<dbReference type="AlphaFoldDB" id="A0A0M5IUB3"/>
<dbReference type="PATRIC" id="fig|931089.4.peg.1537"/>
<organism evidence="7 8">
    <name type="scientific">Corynebacterium deserti GIMN1.010</name>
    <dbReference type="NCBI Taxonomy" id="931089"/>
    <lineage>
        <taxon>Bacteria</taxon>
        <taxon>Bacillati</taxon>
        <taxon>Actinomycetota</taxon>
        <taxon>Actinomycetes</taxon>
        <taxon>Mycobacteriales</taxon>
        <taxon>Corynebacteriaceae</taxon>
        <taxon>Corynebacterium</taxon>
    </lineage>
</organism>
<dbReference type="GO" id="GO:0005524">
    <property type="term" value="F:ATP binding"/>
    <property type="evidence" value="ECO:0007669"/>
    <property type="project" value="UniProtKB-KW"/>
</dbReference>
<dbReference type="STRING" id="931089.CDES_07610"/>
<evidence type="ECO:0000256" key="5">
    <source>
        <dbReference type="ARBA" id="ARBA00022840"/>
    </source>
</evidence>
<evidence type="ECO:0000313" key="7">
    <source>
        <dbReference type="EMBL" id="ALC05931.1"/>
    </source>
</evidence>